<dbReference type="GO" id="GO:0032580">
    <property type="term" value="C:Golgi cisterna membrane"/>
    <property type="evidence" value="ECO:0007669"/>
    <property type="project" value="UniProtKB-SubCell"/>
</dbReference>
<comment type="subcellular location">
    <subcellularLocation>
        <location evidence="1 9">Golgi apparatus</location>
        <location evidence="1 9">Golgi stack membrane</location>
        <topology evidence="1 9">Single-pass type II membrane protein</topology>
    </subcellularLocation>
</comment>
<evidence type="ECO:0000313" key="10">
    <source>
        <dbReference type="EMBL" id="BAF35981.1"/>
    </source>
</evidence>
<gene>
    <name evidence="10" type="primary">Mt-noto6</name>
</gene>
<proteinExistence type="evidence at transcript level"/>
<dbReference type="PANTHER" id="PTHR12369:SF11">
    <property type="entry name" value="HEXOSYLTRANSFERASE"/>
    <property type="match status" value="1"/>
</dbReference>
<evidence type="ECO:0000256" key="8">
    <source>
        <dbReference type="ARBA" id="ARBA00023136"/>
    </source>
</evidence>
<evidence type="ECO:0000256" key="3">
    <source>
        <dbReference type="ARBA" id="ARBA00022679"/>
    </source>
</evidence>
<dbReference type="InterPro" id="IPR051227">
    <property type="entry name" value="CS_glycosyltransferase"/>
</dbReference>
<evidence type="ECO:0000256" key="7">
    <source>
        <dbReference type="ARBA" id="ARBA00023034"/>
    </source>
</evidence>
<evidence type="ECO:0000256" key="9">
    <source>
        <dbReference type="RuleBase" id="RU364016"/>
    </source>
</evidence>
<comment type="similarity">
    <text evidence="2 9">Belongs to the chondroitin N-acetylgalactosaminyltransferase family.</text>
</comment>
<dbReference type="EC" id="2.4.1.-" evidence="9"/>
<evidence type="ECO:0000256" key="2">
    <source>
        <dbReference type="ARBA" id="ARBA00009239"/>
    </source>
</evidence>
<reference evidence="10" key="1">
    <citation type="journal article" date="2007" name="Dev. Biol.">
        <title>Analysis of large scale expression sequenced tags (ESTs) from the anural ascidian, Molgula tectiformis.</title>
        <authorList>
            <person name="Gyoja F."/>
            <person name="Satou Y."/>
            <person name="Shin-i T."/>
            <person name="Kohara Y."/>
            <person name="Swalla B.J."/>
            <person name="Satoh N."/>
        </authorList>
    </citation>
    <scope>NUCLEOTIDE SEQUENCE</scope>
</reference>
<dbReference type="AlphaFoldDB" id="A0A9R3"/>
<dbReference type="PANTHER" id="PTHR12369">
    <property type="entry name" value="CHONDROITIN SYNTHASE"/>
    <property type="match status" value="1"/>
</dbReference>
<evidence type="ECO:0000256" key="4">
    <source>
        <dbReference type="ARBA" id="ARBA00022692"/>
    </source>
</evidence>
<accession>A0A9R3</accession>
<dbReference type="CAZy" id="GT7">
    <property type="family name" value="Glycosyltransferase Family 7"/>
</dbReference>
<keyword evidence="3 9" id="KW-0808">Transferase</keyword>
<keyword evidence="7 9" id="KW-0333">Golgi apparatus</keyword>
<dbReference type="InterPro" id="IPR008428">
    <property type="entry name" value="Chond_GalNAc"/>
</dbReference>
<organism evidence="10">
    <name type="scientific">Molgula tectiformis</name>
    <name type="common">Ascidian</name>
    <dbReference type="NCBI Taxonomy" id="30286"/>
    <lineage>
        <taxon>Eukaryota</taxon>
        <taxon>Metazoa</taxon>
        <taxon>Chordata</taxon>
        <taxon>Tunicata</taxon>
        <taxon>Ascidiacea</taxon>
        <taxon>Stolidobranchia</taxon>
        <taxon>Molgulidae</taxon>
        <taxon>Molgula</taxon>
    </lineage>
</organism>
<sequence>MYEITRWYYFDDNYLYDIINDEPKVLLIGQWAEEITAVTQVALEYINTNEILGRTWKIIKRENGYLKSDVFQGREYIFDIKAESMQDGIVRSFRIQLLHPFNHQNEVEVVSYVQNIQKPVHIIVPLTGVLNNAKNIMLVFQQTAKLKEGLCLTLVLFKKRGIYQQLFDPNIWEYLENFKQNNKEMCFHMREINSDYNFFDGIKQSIEEIEENNIILTLKDDIEFNSDAIENCQNLALQNIRVYFPLSFSQFNPKNIEDGMPFGKPKNVDKKSFTKFTGYWMHNMHDFICAYSDDLKSILSKTESLVYEENPNNIFIEQSENGDNVYNKFLLANYKVISSVEPGLLRLYNNINCTNIRNKLDRRKCKIQMMETSGSKQELNILYLNENASKLR</sequence>
<name>A0A9R3_MOLTE</name>
<evidence type="ECO:0000256" key="1">
    <source>
        <dbReference type="ARBA" id="ARBA00004447"/>
    </source>
</evidence>
<keyword evidence="4" id="KW-0812">Transmembrane</keyword>
<keyword evidence="6" id="KW-1133">Transmembrane helix</keyword>
<dbReference type="Pfam" id="PF05679">
    <property type="entry name" value="CHGN"/>
    <property type="match status" value="1"/>
</dbReference>
<evidence type="ECO:0000256" key="5">
    <source>
        <dbReference type="ARBA" id="ARBA00022968"/>
    </source>
</evidence>
<dbReference type="EMBL" id="AB280028">
    <property type="protein sequence ID" value="BAF35981.1"/>
    <property type="molecule type" value="mRNA"/>
</dbReference>
<keyword evidence="8" id="KW-0472">Membrane</keyword>
<keyword evidence="5 9" id="KW-0735">Signal-anchor</keyword>
<evidence type="ECO:0000256" key="6">
    <source>
        <dbReference type="ARBA" id="ARBA00022989"/>
    </source>
</evidence>
<dbReference type="GO" id="GO:0047238">
    <property type="term" value="F:glucuronosyl-N-acetylgalactosaminyl-proteoglycan 4-beta-N-acetylgalactosaminyltransferase activity"/>
    <property type="evidence" value="ECO:0007669"/>
    <property type="project" value="TreeGrafter"/>
</dbReference>
<protein>
    <recommendedName>
        <fullName evidence="9">Hexosyltransferase</fullName>
        <ecNumber evidence="9">2.4.1.-</ecNumber>
    </recommendedName>
</protein>